<feature type="compositionally biased region" description="Basic and acidic residues" evidence="1">
    <location>
        <begin position="1"/>
        <end position="24"/>
    </location>
</feature>
<evidence type="ECO:0000256" key="1">
    <source>
        <dbReference type="SAM" id="MobiDB-lite"/>
    </source>
</evidence>
<proteinExistence type="predicted"/>
<feature type="region of interest" description="Disordered" evidence="1">
    <location>
        <begin position="1"/>
        <end position="57"/>
    </location>
</feature>
<organism evidence="2 3">
    <name type="scientific">Candidatus Altarchaeum hamiconexum</name>
    <dbReference type="NCBI Taxonomy" id="1803513"/>
    <lineage>
        <taxon>Archaea</taxon>
        <taxon>Candidatus Altarchaeota</taxon>
        <taxon>Candidatus Altiarchaeia</taxon>
        <taxon>Candidatus Altarchaeales</taxon>
        <taxon>Candidatus Altarchaeaceae</taxon>
        <taxon>Candidatus Altarchaeum</taxon>
    </lineage>
</organism>
<protein>
    <submittedName>
        <fullName evidence="2">Uncharacterized protein</fullName>
    </submittedName>
</protein>
<evidence type="ECO:0000313" key="3">
    <source>
        <dbReference type="Proteomes" id="UP000738826"/>
    </source>
</evidence>
<evidence type="ECO:0000313" key="2">
    <source>
        <dbReference type="EMBL" id="NCS91103.1"/>
    </source>
</evidence>
<sequence length="57" mass="6841">MFEDNQKLKDELNRLKGEKGKPEIKPNVPTRENTFAPDPTREKKEWDKKKQEGHYQD</sequence>
<dbReference type="AlphaFoldDB" id="A0A8J7YY54"/>
<dbReference type="EMBL" id="JAACQH010000026">
    <property type="protein sequence ID" value="NCS91103.1"/>
    <property type="molecule type" value="Genomic_DNA"/>
</dbReference>
<reference evidence="2" key="1">
    <citation type="submission" date="2019-11" db="EMBL/GenBank/DDBJ databases">
        <title>Lipid analysis of CO2-rich subsurface aquifers suggests an autotrophy-based deep biosphere with lysolipids enriched in CPR bacteria.</title>
        <authorList>
            <person name="Probst A.J."/>
            <person name="Elling F.J."/>
            <person name="Castelle C.J."/>
            <person name="Zhu Q."/>
            <person name="Elvert M."/>
            <person name="Birarda G."/>
            <person name="Holman H.-Y."/>
            <person name="Lane K.R."/>
            <person name="Ladd B."/>
            <person name="Ryan M.C."/>
            <person name="Woyke T."/>
            <person name="Hinrichs K.-U."/>
            <person name="Banfield J.F."/>
        </authorList>
    </citation>
    <scope>NUCLEOTIDE SEQUENCE</scope>
    <source>
        <strain evidence="2">CG_2015-04_33_537</strain>
    </source>
</reference>
<name>A0A8J7YY54_9ARCH</name>
<feature type="compositionally biased region" description="Basic and acidic residues" evidence="1">
    <location>
        <begin position="39"/>
        <end position="57"/>
    </location>
</feature>
<comment type="caution">
    <text evidence="2">The sequence shown here is derived from an EMBL/GenBank/DDBJ whole genome shotgun (WGS) entry which is preliminary data.</text>
</comment>
<dbReference type="Proteomes" id="UP000738826">
    <property type="component" value="Unassembled WGS sequence"/>
</dbReference>
<gene>
    <name evidence="2" type="ORF">GW779_01590</name>
</gene>
<accession>A0A8J7YY54</accession>